<organism evidence="1 2">
    <name type="scientific">Pleurodeles waltl</name>
    <name type="common">Iberian ribbed newt</name>
    <dbReference type="NCBI Taxonomy" id="8319"/>
    <lineage>
        <taxon>Eukaryota</taxon>
        <taxon>Metazoa</taxon>
        <taxon>Chordata</taxon>
        <taxon>Craniata</taxon>
        <taxon>Vertebrata</taxon>
        <taxon>Euteleostomi</taxon>
        <taxon>Amphibia</taxon>
        <taxon>Batrachia</taxon>
        <taxon>Caudata</taxon>
        <taxon>Salamandroidea</taxon>
        <taxon>Salamandridae</taxon>
        <taxon>Pleurodelinae</taxon>
        <taxon>Pleurodeles</taxon>
    </lineage>
</organism>
<evidence type="ECO:0000313" key="2">
    <source>
        <dbReference type="Proteomes" id="UP001066276"/>
    </source>
</evidence>
<dbReference type="Proteomes" id="UP001066276">
    <property type="component" value="Chromosome 11"/>
</dbReference>
<dbReference type="AlphaFoldDB" id="A0AAV7LIG6"/>
<dbReference type="EMBL" id="JANPWB010000015">
    <property type="protein sequence ID" value="KAJ1091395.1"/>
    <property type="molecule type" value="Genomic_DNA"/>
</dbReference>
<evidence type="ECO:0000313" key="1">
    <source>
        <dbReference type="EMBL" id="KAJ1091395.1"/>
    </source>
</evidence>
<accession>A0AAV7LIG6</accession>
<name>A0AAV7LIG6_PLEWA</name>
<gene>
    <name evidence="1" type="ORF">NDU88_004521</name>
</gene>
<evidence type="ECO:0008006" key="3">
    <source>
        <dbReference type="Google" id="ProtNLM"/>
    </source>
</evidence>
<reference evidence="1" key="1">
    <citation type="journal article" date="2022" name="bioRxiv">
        <title>Sequencing and chromosome-scale assembly of the giantPleurodeles waltlgenome.</title>
        <authorList>
            <person name="Brown T."/>
            <person name="Elewa A."/>
            <person name="Iarovenko S."/>
            <person name="Subramanian E."/>
            <person name="Araus A.J."/>
            <person name="Petzold A."/>
            <person name="Susuki M."/>
            <person name="Suzuki K.-i.T."/>
            <person name="Hayashi T."/>
            <person name="Toyoda A."/>
            <person name="Oliveira C."/>
            <person name="Osipova E."/>
            <person name="Leigh N.D."/>
            <person name="Simon A."/>
            <person name="Yun M.H."/>
        </authorList>
    </citation>
    <scope>NUCLEOTIDE SEQUENCE</scope>
    <source>
        <strain evidence="1">20211129_DDA</strain>
        <tissue evidence="1">Liver</tissue>
    </source>
</reference>
<proteinExistence type="predicted"/>
<protein>
    <recommendedName>
        <fullName evidence="3">Tektin</fullName>
    </recommendedName>
</protein>
<comment type="caution">
    <text evidence="1">The sequence shown here is derived from an EMBL/GenBank/DDBJ whole genome shotgun (WGS) entry which is preliminary data.</text>
</comment>
<sequence length="199" mass="21320">MGRWGSQCWLTGASNSSIHAPQEVHLSQETLISRLDDDRLGKNLEVITATRQDLCTQMDAVVVEVGLLREDHKNLTARVAGYQAQRVNLRTCDHCKRSGGAGPASYSKGPGARALSGGCRGPILVEQPLNTGVPGGSGELRLNTLFLDMVVPNGRSRQSIPALHCGMSASPQAASWGAPIPVSVHLLNYKDKETILQKT</sequence>
<keyword evidence="2" id="KW-1185">Reference proteome</keyword>